<evidence type="ECO:0000256" key="2">
    <source>
        <dbReference type="ARBA" id="ARBA00004167"/>
    </source>
</evidence>
<dbReference type="Pfam" id="PF00067">
    <property type="entry name" value="p450"/>
    <property type="match status" value="1"/>
</dbReference>
<evidence type="ECO:0000313" key="16">
    <source>
        <dbReference type="Proteomes" id="UP001374584"/>
    </source>
</evidence>
<evidence type="ECO:0000256" key="5">
    <source>
        <dbReference type="ARBA" id="ARBA00022692"/>
    </source>
</evidence>
<keyword evidence="4 12" id="KW-0349">Heme</keyword>
<evidence type="ECO:0000256" key="12">
    <source>
        <dbReference type="PIRSR" id="PIRSR602401-1"/>
    </source>
</evidence>
<gene>
    <name evidence="15" type="ORF">VNO80_03650</name>
</gene>
<evidence type="ECO:0000256" key="3">
    <source>
        <dbReference type="ARBA" id="ARBA00010617"/>
    </source>
</evidence>
<dbReference type="AlphaFoldDB" id="A0AAN9RNS3"/>
<dbReference type="InterPro" id="IPR017972">
    <property type="entry name" value="Cyt_P450_CS"/>
</dbReference>
<keyword evidence="9 12" id="KW-0408">Iron</keyword>
<proteinExistence type="inferred from homology"/>
<keyword evidence="11 14" id="KW-0472">Membrane</keyword>
<name>A0AAN9RNS3_PHACN</name>
<dbReference type="GO" id="GO:0004497">
    <property type="term" value="F:monooxygenase activity"/>
    <property type="evidence" value="ECO:0007669"/>
    <property type="project" value="UniProtKB-KW"/>
</dbReference>
<evidence type="ECO:0000256" key="9">
    <source>
        <dbReference type="ARBA" id="ARBA00023004"/>
    </source>
</evidence>
<organism evidence="15 16">
    <name type="scientific">Phaseolus coccineus</name>
    <name type="common">Scarlet runner bean</name>
    <name type="synonym">Phaseolus multiflorus</name>
    <dbReference type="NCBI Taxonomy" id="3886"/>
    <lineage>
        <taxon>Eukaryota</taxon>
        <taxon>Viridiplantae</taxon>
        <taxon>Streptophyta</taxon>
        <taxon>Embryophyta</taxon>
        <taxon>Tracheophyta</taxon>
        <taxon>Spermatophyta</taxon>
        <taxon>Magnoliopsida</taxon>
        <taxon>eudicotyledons</taxon>
        <taxon>Gunneridae</taxon>
        <taxon>Pentapetalae</taxon>
        <taxon>rosids</taxon>
        <taxon>fabids</taxon>
        <taxon>Fabales</taxon>
        <taxon>Fabaceae</taxon>
        <taxon>Papilionoideae</taxon>
        <taxon>50 kb inversion clade</taxon>
        <taxon>NPAAA clade</taxon>
        <taxon>indigoferoid/millettioid clade</taxon>
        <taxon>Phaseoleae</taxon>
        <taxon>Phaseolus</taxon>
    </lineage>
</organism>
<dbReference type="PANTHER" id="PTHR47944">
    <property type="entry name" value="CYTOCHROME P450 98A9"/>
    <property type="match status" value="1"/>
</dbReference>
<keyword evidence="7 14" id="KW-1133">Transmembrane helix</keyword>
<feature type="transmembrane region" description="Helical" evidence="14">
    <location>
        <begin position="6"/>
        <end position="26"/>
    </location>
</feature>
<dbReference type="InterPro" id="IPR036396">
    <property type="entry name" value="Cyt_P450_sf"/>
</dbReference>
<keyword evidence="8 13" id="KW-0560">Oxidoreductase</keyword>
<reference evidence="15 16" key="1">
    <citation type="submission" date="2024-01" db="EMBL/GenBank/DDBJ databases">
        <title>The genomes of 5 underutilized Papilionoideae crops provide insights into root nodulation and disease resistanc.</title>
        <authorList>
            <person name="Jiang F."/>
        </authorList>
    </citation>
    <scope>NUCLEOTIDE SEQUENCE [LARGE SCALE GENOMIC DNA]</scope>
    <source>
        <strain evidence="15">JINMINGXINNONG_FW02</strain>
        <tissue evidence="15">Leaves</tissue>
    </source>
</reference>
<dbReference type="GO" id="GO:0016020">
    <property type="term" value="C:membrane"/>
    <property type="evidence" value="ECO:0007669"/>
    <property type="project" value="UniProtKB-SubCell"/>
</dbReference>
<sequence>MDSAGATLLGYIFSSSLAFLLFTLLLKSLGILRIKNGSVRPPPSPPSLPIIGHLHLVGSVVPKSFQALARRYGPLIQLRLGASTCIVVSNAQVAKEVMKTHDLNFCYRPQFGSSENYLYKGSAFITVPYGPYWRFIKKLCVTQLLSTTQLGRFRHIRQQEIEKLLKSLLECSSEGRETDLSRDLAALTNNILCRMAMSTSCLDNVNDGEDIIGLVMEFMHMGAKLSMGEVLGPLGKFDLFGYGKKLVRIVGKFDRILERILQEHEANNSERGDMMDILLRVHKDPNAEMRLTRNDIKAFFLDIFLAGTDTSSTASQWAMAEIMNNPGVLTKVRAEIDEVVGSSRLVTESDLPNLPYLQAVVKEVLRLHPTAPFALRESAEDCTINGYDIKGKTRTLINVYAIMRDPEAWANPEEFIPERFLVDDSDEMKGGDFRYLPFGSGRRGCPGSSLALTVLQGTVASLIQCFEWKTKGGERVCLEEGSSFSTGLAKPLVCYPVTRFNPF</sequence>
<evidence type="ECO:0008006" key="17">
    <source>
        <dbReference type="Google" id="ProtNLM"/>
    </source>
</evidence>
<dbReference type="InterPro" id="IPR001128">
    <property type="entry name" value="Cyt_P450"/>
</dbReference>
<dbReference type="CDD" id="cd20655">
    <property type="entry name" value="CYP93"/>
    <property type="match status" value="1"/>
</dbReference>
<dbReference type="PRINTS" id="PR00463">
    <property type="entry name" value="EP450I"/>
</dbReference>
<dbReference type="EMBL" id="JAYMYR010000002">
    <property type="protein sequence ID" value="KAK7378212.1"/>
    <property type="molecule type" value="Genomic_DNA"/>
</dbReference>
<protein>
    <recommendedName>
        <fullName evidence="17">3,9-dihydroxypterocarpan 6A-monooxygenase</fullName>
    </recommendedName>
</protein>
<keyword evidence="10 13" id="KW-0503">Monooxygenase</keyword>
<evidence type="ECO:0000256" key="14">
    <source>
        <dbReference type="SAM" id="Phobius"/>
    </source>
</evidence>
<evidence type="ECO:0000256" key="10">
    <source>
        <dbReference type="ARBA" id="ARBA00023033"/>
    </source>
</evidence>
<dbReference type="Gene3D" id="1.10.630.10">
    <property type="entry name" value="Cytochrome P450"/>
    <property type="match status" value="1"/>
</dbReference>
<evidence type="ECO:0000256" key="11">
    <source>
        <dbReference type="ARBA" id="ARBA00023136"/>
    </source>
</evidence>
<dbReference type="PANTHER" id="PTHR47944:SF17">
    <property type="entry name" value="3,9-DIHYDROXYPTEROCARPAN 6A-MONOOXYGENASE"/>
    <property type="match status" value="1"/>
</dbReference>
<dbReference type="FunFam" id="1.10.630.10:FF:000019">
    <property type="entry name" value="Cytochrome P450 family protein"/>
    <property type="match status" value="1"/>
</dbReference>
<dbReference type="Proteomes" id="UP001374584">
    <property type="component" value="Unassembled WGS sequence"/>
</dbReference>
<accession>A0AAN9RNS3</accession>
<evidence type="ECO:0000256" key="1">
    <source>
        <dbReference type="ARBA" id="ARBA00001971"/>
    </source>
</evidence>
<dbReference type="InterPro" id="IPR002401">
    <property type="entry name" value="Cyt_P450_E_grp-I"/>
</dbReference>
<evidence type="ECO:0000256" key="8">
    <source>
        <dbReference type="ARBA" id="ARBA00023002"/>
    </source>
</evidence>
<evidence type="ECO:0000256" key="13">
    <source>
        <dbReference type="RuleBase" id="RU000461"/>
    </source>
</evidence>
<evidence type="ECO:0000256" key="7">
    <source>
        <dbReference type="ARBA" id="ARBA00022989"/>
    </source>
</evidence>
<dbReference type="PRINTS" id="PR00385">
    <property type="entry name" value="P450"/>
</dbReference>
<dbReference type="PROSITE" id="PS00086">
    <property type="entry name" value="CYTOCHROME_P450"/>
    <property type="match status" value="1"/>
</dbReference>
<evidence type="ECO:0000256" key="4">
    <source>
        <dbReference type="ARBA" id="ARBA00022617"/>
    </source>
</evidence>
<keyword evidence="6 12" id="KW-0479">Metal-binding</keyword>
<feature type="binding site" description="axial binding residue" evidence="12">
    <location>
        <position position="445"/>
    </location>
    <ligand>
        <name>heme</name>
        <dbReference type="ChEBI" id="CHEBI:30413"/>
    </ligand>
    <ligandPart>
        <name>Fe</name>
        <dbReference type="ChEBI" id="CHEBI:18248"/>
    </ligandPart>
</feature>
<dbReference type="GO" id="GO:0005506">
    <property type="term" value="F:iron ion binding"/>
    <property type="evidence" value="ECO:0007669"/>
    <property type="project" value="InterPro"/>
</dbReference>
<comment type="subcellular location">
    <subcellularLocation>
        <location evidence="2">Membrane</location>
        <topology evidence="2">Single-pass membrane protein</topology>
    </subcellularLocation>
</comment>
<evidence type="ECO:0000313" key="15">
    <source>
        <dbReference type="EMBL" id="KAK7378212.1"/>
    </source>
</evidence>
<comment type="cofactor">
    <cofactor evidence="1 12">
        <name>heme</name>
        <dbReference type="ChEBI" id="CHEBI:30413"/>
    </cofactor>
</comment>
<dbReference type="GO" id="GO:0020037">
    <property type="term" value="F:heme binding"/>
    <property type="evidence" value="ECO:0007669"/>
    <property type="project" value="InterPro"/>
</dbReference>
<dbReference type="GO" id="GO:0016705">
    <property type="term" value="F:oxidoreductase activity, acting on paired donors, with incorporation or reduction of molecular oxygen"/>
    <property type="evidence" value="ECO:0007669"/>
    <property type="project" value="InterPro"/>
</dbReference>
<comment type="similarity">
    <text evidence="3 13">Belongs to the cytochrome P450 family.</text>
</comment>
<keyword evidence="5 14" id="KW-0812">Transmembrane</keyword>
<evidence type="ECO:0000256" key="6">
    <source>
        <dbReference type="ARBA" id="ARBA00022723"/>
    </source>
</evidence>
<dbReference type="SUPFAM" id="SSF48264">
    <property type="entry name" value="Cytochrome P450"/>
    <property type="match status" value="1"/>
</dbReference>
<keyword evidence="16" id="KW-1185">Reference proteome</keyword>
<comment type="caution">
    <text evidence="15">The sequence shown here is derived from an EMBL/GenBank/DDBJ whole genome shotgun (WGS) entry which is preliminary data.</text>
</comment>